<protein>
    <submittedName>
        <fullName evidence="2">Uncharacterized protein</fullName>
    </submittedName>
</protein>
<dbReference type="RefSeq" id="WP_021702814.1">
    <property type="nucleotide sequence ID" value="NZ_BATI01000046.1"/>
</dbReference>
<feature type="region of interest" description="Disordered" evidence="1">
    <location>
        <begin position="1"/>
        <end position="58"/>
    </location>
</feature>
<evidence type="ECO:0000313" key="2">
    <source>
        <dbReference type="EMBL" id="GAD64741.1"/>
    </source>
</evidence>
<feature type="compositionally biased region" description="Basic and acidic residues" evidence="1">
    <location>
        <begin position="34"/>
        <end position="58"/>
    </location>
</feature>
<organism evidence="2 3">
    <name type="scientific">Aquipseudomonas alcaligenes (strain ATCC 14909 / DSM 50342 / CCUG 1425 / JCM 20561 / NBRC 14159 / NCIMB 9945 / NCTC 10367 / 1577)</name>
    <name type="common">Pseudomonas alcaligenes</name>
    <dbReference type="NCBI Taxonomy" id="1215092"/>
    <lineage>
        <taxon>Bacteria</taxon>
        <taxon>Pseudomonadati</taxon>
        <taxon>Pseudomonadota</taxon>
        <taxon>Gammaproteobacteria</taxon>
        <taxon>Pseudomonadales</taxon>
        <taxon>Pseudomonadaceae</taxon>
        <taxon>Aquipseudomonas</taxon>
    </lineage>
</organism>
<dbReference type="Proteomes" id="UP000016560">
    <property type="component" value="Unassembled WGS sequence"/>
</dbReference>
<feature type="region of interest" description="Disordered" evidence="1">
    <location>
        <begin position="101"/>
        <end position="122"/>
    </location>
</feature>
<proteinExistence type="predicted"/>
<keyword evidence="3" id="KW-1185">Reference proteome</keyword>
<accession>U2ZAJ7</accession>
<evidence type="ECO:0000313" key="3">
    <source>
        <dbReference type="Proteomes" id="UP000016560"/>
    </source>
</evidence>
<name>U2ZAJ7_AQUA1</name>
<dbReference type="OrthoDB" id="7040236at2"/>
<dbReference type="AlphaFoldDB" id="U2ZAJ7"/>
<dbReference type="EMBL" id="BATI01000046">
    <property type="protein sequence ID" value="GAD64741.1"/>
    <property type="molecule type" value="Genomic_DNA"/>
</dbReference>
<gene>
    <name evidence="2" type="ORF">PA6_046_00250</name>
</gene>
<evidence type="ECO:0000256" key="1">
    <source>
        <dbReference type="SAM" id="MobiDB-lite"/>
    </source>
</evidence>
<reference evidence="2" key="1">
    <citation type="submission" date="2024-09" db="EMBL/GenBank/DDBJ databases">
        <title>Whole genome shotgun sequence of Pseudomonas alcaligenes NBRC 14159.</title>
        <authorList>
            <person name="Yoshida I."/>
            <person name="Hosoyama A."/>
            <person name="Tsuchikane K."/>
            <person name="Noguchi M."/>
            <person name="Hirakata S."/>
            <person name="Ando Y."/>
            <person name="Ohji S."/>
            <person name="Yamazoe A."/>
            <person name="Yamazaki S."/>
            <person name="Fujita N."/>
        </authorList>
    </citation>
    <scope>NUCLEOTIDE SEQUENCE</scope>
    <source>
        <strain evidence="2">NBRC 14159</strain>
    </source>
</reference>
<comment type="caution">
    <text evidence="2">The sequence shown here is derived from an EMBL/GenBank/DDBJ whole genome shotgun (WGS) entry which is preliminary data.</text>
</comment>
<sequence length="122" mass="14276">MIDTNDKATQALDLGEQPKRRGRPATGSAMSNADRQRAYRERQKAQRNEKANSEDVERLTKNFRQVHDQMERLRVQAVEKDLKIAQLEKQIEQLKAELAKKTRKKRHRDQPAIELQIEDDEA</sequence>